<accession>A0A1S3IAI3</accession>
<keyword evidence="2" id="KW-1185">Reference proteome</keyword>
<feature type="compositionally biased region" description="Acidic residues" evidence="1">
    <location>
        <begin position="495"/>
        <end position="505"/>
    </location>
</feature>
<dbReference type="OrthoDB" id="6161919at2759"/>
<feature type="compositionally biased region" description="Basic and acidic residues" evidence="1">
    <location>
        <begin position="174"/>
        <end position="185"/>
    </location>
</feature>
<dbReference type="RefSeq" id="XP_013395275.1">
    <property type="nucleotide sequence ID" value="XM_013539821.2"/>
</dbReference>
<feature type="region of interest" description="Disordered" evidence="1">
    <location>
        <begin position="372"/>
        <end position="406"/>
    </location>
</feature>
<feature type="region of interest" description="Disordered" evidence="1">
    <location>
        <begin position="564"/>
        <end position="631"/>
    </location>
</feature>
<reference evidence="3" key="1">
    <citation type="submission" date="2025-08" db="UniProtKB">
        <authorList>
            <consortium name="RefSeq"/>
        </authorList>
    </citation>
    <scope>IDENTIFICATION</scope>
    <source>
        <tissue evidence="3">Gonads</tissue>
    </source>
</reference>
<feature type="region of interest" description="Disordered" evidence="1">
    <location>
        <begin position="37"/>
        <end position="73"/>
    </location>
</feature>
<feature type="compositionally biased region" description="Low complexity" evidence="1">
    <location>
        <begin position="569"/>
        <end position="578"/>
    </location>
</feature>
<feature type="region of interest" description="Disordered" evidence="1">
    <location>
        <begin position="166"/>
        <end position="201"/>
    </location>
</feature>
<feature type="compositionally biased region" description="Basic and acidic residues" evidence="1">
    <location>
        <begin position="506"/>
        <end position="517"/>
    </location>
</feature>
<feature type="non-terminal residue" evidence="3">
    <location>
        <position position="631"/>
    </location>
</feature>
<evidence type="ECO:0000313" key="3">
    <source>
        <dbReference type="RefSeq" id="XP_013395275.1"/>
    </source>
</evidence>
<proteinExistence type="predicted"/>
<feature type="compositionally biased region" description="Polar residues" evidence="1">
    <location>
        <begin position="478"/>
        <end position="489"/>
    </location>
</feature>
<dbReference type="Proteomes" id="UP000085678">
    <property type="component" value="Unplaced"/>
</dbReference>
<feature type="region of interest" description="Disordered" evidence="1">
    <location>
        <begin position="452"/>
        <end position="529"/>
    </location>
</feature>
<feature type="compositionally biased region" description="Low complexity" evidence="1">
    <location>
        <begin position="518"/>
        <end position="528"/>
    </location>
</feature>
<dbReference type="GeneID" id="106162515"/>
<sequence>MHEVLIKQNLMLLRWAQKRVKKEVCRKKMTHSKCIRAEQGRWTEPSPHTRSNVNSARLGDGADVQEPRTHGHSRNAERAFDKVGVSNRSVEVSLTDPNIKTCVLTPPADGERYGVVLDDINTAHQATKKTRELRTLQVKDYNSDPGRIYTTKTHCIDKGKLLNTCEEPNNLGSEKGKLSASNEKKRLSHRKNKRDNGLLLTRDHESNRDAVLCELRSIFVDTSMSSDLHNIIMDINHDRAEYSSSSHSSSSSTSSSGHRHYSHKLYKNHSWHPGMPEDGCNGYHRPRRNKRYASVDSADEYSVLKISDVDFYYRDVDITGPTPEVRFPWQRDIAVQCELIQKNNNNDETNVNRNIVSGLGGSNGCYNANDGVGTANRNDRSRIHRSNSSEGRSADFMRAGKTGRKHVRPHSITLPEDYHLPGFSPGIPRWNSYDLNGLGLLPRQFAARHSIPEDPEDMAGTSNPLSRLDTLVHGGVPHSSSHRGSTESAPTVVLDWDDDEEEGGTEEQRKEREEREGVLPSPSVSPVPWLTDQDALAALTETLSGKQTTGLLNQANKHKGKFLTVPAYSSRSSSAATSEESDEGDETRNAHETPLPILRRGRRAAIFETQEIGDTSPYISPAEEYTDDEDE</sequence>
<dbReference type="AlphaFoldDB" id="A0A1S3IAI3"/>
<evidence type="ECO:0000313" key="2">
    <source>
        <dbReference type="Proteomes" id="UP000085678"/>
    </source>
</evidence>
<feature type="compositionally biased region" description="Polar residues" evidence="1">
    <location>
        <begin position="46"/>
        <end position="55"/>
    </location>
</feature>
<name>A0A1S3IAI3_LINAN</name>
<dbReference type="KEGG" id="lak:106162515"/>
<evidence type="ECO:0000256" key="1">
    <source>
        <dbReference type="SAM" id="MobiDB-lite"/>
    </source>
</evidence>
<protein>
    <submittedName>
        <fullName evidence="3">Uncharacterized protein LOC106162515</fullName>
    </submittedName>
</protein>
<gene>
    <name evidence="3" type="primary">LOC106162515</name>
</gene>
<organism evidence="2 3">
    <name type="scientific">Lingula anatina</name>
    <name type="common">Brachiopod</name>
    <name type="synonym">Lingula unguis</name>
    <dbReference type="NCBI Taxonomy" id="7574"/>
    <lineage>
        <taxon>Eukaryota</taxon>
        <taxon>Metazoa</taxon>
        <taxon>Spiralia</taxon>
        <taxon>Lophotrochozoa</taxon>
        <taxon>Brachiopoda</taxon>
        <taxon>Linguliformea</taxon>
        <taxon>Lingulata</taxon>
        <taxon>Lingulida</taxon>
        <taxon>Linguloidea</taxon>
        <taxon>Lingulidae</taxon>
        <taxon>Lingula</taxon>
    </lineage>
</organism>
<feature type="compositionally biased region" description="Low complexity" evidence="1">
    <location>
        <begin position="243"/>
        <end position="256"/>
    </location>
</feature>
<feature type="region of interest" description="Disordered" evidence="1">
    <location>
        <begin position="242"/>
        <end position="261"/>
    </location>
</feature>
<dbReference type="InParanoid" id="A0A1S3IAI3"/>